<dbReference type="EMBL" id="JAIQBY010000004">
    <property type="protein sequence ID" value="MBZ4195293.1"/>
    <property type="molecule type" value="Genomic_DNA"/>
</dbReference>
<keyword evidence="2" id="KW-1185">Reference proteome</keyword>
<dbReference type="Proteomes" id="UP000772186">
    <property type="component" value="Unassembled WGS sequence"/>
</dbReference>
<proteinExistence type="predicted"/>
<protein>
    <submittedName>
        <fullName evidence="1">Uncharacterized protein</fullName>
    </submittedName>
</protein>
<dbReference type="RefSeq" id="WP_205517439.1">
    <property type="nucleotide sequence ID" value="NZ_CP070479.1"/>
</dbReference>
<sequence>MIKYKKNFNESTVEENKQNNKISNDENLTWFDEDIIKNTNTLGLQLAMLFN</sequence>
<name>A0A953NE53_9MOLU</name>
<evidence type="ECO:0000313" key="2">
    <source>
        <dbReference type="Proteomes" id="UP000772186"/>
    </source>
</evidence>
<evidence type="ECO:0000313" key="1">
    <source>
        <dbReference type="EMBL" id="MBZ4195293.1"/>
    </source>
</evidence>
<dbReference type="AlphaFoldDB" id="A0A953NE53"/>
<accession>A0A953NE53</accession>
<gene>
    <name evidence="1" type="ORF">LAD73_00965</name>
</gene>
<organism evidence="1 2">
    <name type="scientific">Mycoplasma tauri</name>
    <dbReference type="NCBI Taxonomy" id="547987"/>
    <lineage>
        <taxon>Bacteria</taxon>
        <taxon>Bacillati</taxon>
        <taxon>Mycoplasmatota</taxon>
        <taxon>Mollicutes</taxon>
        <taxon>Mycoplasmataceae</taxon>
        <taxon>Mycoplasma</taxon>
    </lineage>
</organism>
<reference evidence="1 2" key="1">
    <citation type="submission" date="2021-09" db="EMBL/GenBank/DDBJ databases">
        <title>WGS of Mycoplasma sp. Zaradi2 strains.</title>
        <authorList>
            <person name="Spergser J."/>
        </authorList>
    </citation>
    <scope>NUCLEOTIDE SEQUENCE [LARGE SCALE GENOMIC DNA]</scope>
    <source>
        <strain evidence="1 2">1331</strain>
    </source>
</reference>
<comment type="caution">
    <text evidence="1">The sequence shown here is derived from an EMBL/GenBank/DDBJ whole genome shotgun (WGS) entry which is preliminary data.</text>
</comment>